<name>A0ABD3MJD8_9STRA</name>
<feature type="region of interest" description="Disordered" evidence="1">
    <location>
        <begin position="1"/>
        <end position="29"/>
    </location>
</feature>
<dbReference type="Proteomes" id="UP001530293">
    <property type="component" value="Unassembled WGS sequence"/>
</dbReference>
<dbReference type="AlphaFoldDB" id="A0ABD3MJD8"/>
<dbReference type="EMBL" id="JALLBG020000108">
    <property type="protein sequence ID" value="KAL3764195.1"/>
    <property type="molecule type" value="Genomic_DNA"/>
</dbReference>
<evidence type="ECO:0000313" key="2">
    <source>
        <dbReference type="EMBL" id="KAL3764195.1"/>
    </source>
</evidence>
<sequence length="93" mass="9831">MPSIQEYPDSQTSPNWQTPPEGMIAGGTKDCTRTPANYIAPAIDTEISGRTNISELAGTTGRNERCSTSVSDASRSTLTDISHLAYATIPNAA</sequence>
<reference evidence="2 3" key="1">
    <citation type="submission" date="2024-10" db="EMBL/GenBank/DDBJ databases">
        <title>Updated reference genomes for cyclostephanoid diatoms.</title>
        <authorList>
            <person name="Roberts W.R."/>
            <person name="Alverson A.J."/>
        </authorList>
    </citation>
    <scope>NUCLEOTIDE SEQUENCE [LARGE SCALE GENOMIC DNA]</scope>
    <source>
        <strain evidence="2 3">AJA232-27</strain>
    </source>
</reference>
<proteinExistence type="predicted"/>
<accession>A0ABD3MJD8</accession>
<protein>
    <submittedName>
        <fullName evidence="2">Uncharacterized protein</fullName>
    </submittedName>
</protein>
<keyword evidence="3" id="KW-1185">Reference proteome</keyword>
<evidence type="ECO:0000313" key="3">
    <source>
        <dbReference type="Proteomes" id="UP001530293"/>
    </source>
</evidence>
<evidence type="ECO:0000256" key="1">
    <source>
        <dbReference type="SAM" id="MobiDB-lite"/>
    </source>
</evidence>
<comment type="caution">
    <text evidence="2">The sequence shown here is derived from an EMBL/GenBank/DDBJ whole genome shotgun (WGS) entry which is preliminary data.</text>
</comment>
<organism evidence="2 3">
    <name type="scientific">Discostella pseudostelligera</name>
    <dbReference type="NCBI Taxonomy" id="259834"/>
    <lineage>
        <taxon>Eukaryota</taxon>
        <taxon>Sar</taxon>
        <taxon>Stramenopiles</taxon>
        <taxon>Ochrophyta</taxon>
        <taxon>Bacillariophyta</taxon>
        <taxon>Coscinodiscophyceae</taxon>
        <taxon>Thalassiosirophycidae</taxon>
        <taxon>Stephanodiscales</taxon>
        <taxon>Stephanodiscaceae</taxon>
        <taxon>Discostella</taxon>
    </lineage>
</organism>
<feature type="compositionally biased region" description="Polar residues" evidence="1">
    <location>
        <begin position="8"/>
        <end position="18"/>
    </location>
</feature>
<gene>
    <name evidence="2" type="ORF">ACHAWU_004007</name>
</gene>